<protein>
    <submittedName>
        <fullName evidence="1">Uncharacterized protein</fullName>
    </submittedName>
</protein>
<reference evidence="1" key="2">
    <citation type="submission" date="2020-09" db="EMBL/GenBank/DDBJ databases">
        <authorList>
            <person name="Sun Q."/>
            <person name="Kim S."/>
        </authorList>
    </citation>
    <scope>NUCLEOTIDE SEQUENCE</scope>
    <source>
        <strain evidence="1">KCTC 23224</strain>
    </source>
</reference>
<dbReference type="EMBL" id="BMYF01000032">
    <property type="protein sequence ID" value="GHB52823.1"/>
    <property type="molecule type" value="Genomic_DNA"/>
</dbReference>
<reference evidence="1" key="1">
    <citation type="journal article" date="2014" name="Int. J. Syst. Evol. Microbiol.">
        <title>Complete genome sequence of Corynebacterium casei LMG S-19264T (=DSM 44701T), isolated from a smear-ripened cheese.</title>
        <authorList>
            <consortium name="US DOE Joint Genome Institute (JGI-PGF)"/>
            <person name="Walter F."/>
            <person name="Albersmeier A."/>
            <person name="Kalinowski J."/>
            <person name="Ruckert C."/>
        </authorList>
    </citation>
    <scope>NUCLEOTIDE SEQUENCE</scope>
    <source>
        <strain evidence="1">KCTC 23224</strain>
    </source>
</reference>
<proteinExistence type="predicted"/>
<gene>
    <name evidence="1" type="ORF">GCM10008106_36760</name>
</gene>
<dbReference type="RefSeq" id="WP_189586467.1">
    <property type="nucleotide sequence ID" value="NZ_BMYF01000032.1"/>
</dbReference>
<sequence length="180" mass="21068">MNIDLSNCPTKVVDGQTLYYYLGTWMTKPEPIDVTTNKGYLMLSVGTKNYTNEDFHTFASSPQAMIEGFYKIINVRKELAEGEYDYSGRFIADVHFKYKEDISYIDPDGTPALFVARLNPLFNKYSIGKSLSGTILNLPWKTLENFINYFLNREIHLEKIELTEDPRYNSKVYKYTWRYL</sequence>
<evidence type="ECO:0000313" key="1">
    <source>
        <dbReference type="EMBL" id="GHB52823.1"/>
    </source>
</evidence>
<organism evidence="1 2">
    <name type="scientific">Mongoliitalea lutea</name>
    <dbReference type="NCBI Taxonomy" id="849756"/>
    <lineage>
        <taxon>Bacteria</taxon>
        <taxon>Pseudomonadati</taxon>
        <taxon>Bacteroidota</taxon>
        <taxon>Cytophagia</taxon>
        <taxon>Cytophagales</taxon>
        <taxon>Cyclobacteriaceae</taxon>
        <taxon>Mongoliitalea</taxon>
    </lineage>
</organism>
<dbReference type="Proteomes" id="UP000642809">
    <property type="component" value="Unassembled WGS sequence"/>
</dbReference>
<name>A0A8J3D517_9BACT</name>
<keyword evidence="2" id="KW-1185">Reference proteome</keyword>
<comment type="caution">
    <text evidence="1">The sequence shown here is derived from an EMBL/GenBank/DDBJ whole genome shotgun (WGS) entry which is preliminary data.</text>
</comment>
<evidence type="ECO:0000313" key="2">
    <source>
        <dbReference type="Proteomes" id="UP000642809"/>
    </source>
</evidence>
<dbReference type="AlphaFoldDB" id="A0A8J3D517"/>
<accession>A0A8J3D517</accession>